<comment type="similarity">
    <text evidence="1 3">Belongs to the short-chain dehydrogenases/reductases (SDR) family.</text>
</comment>
<evidence type="ECO:0000313" key="4">
    <source>
        <dbReference type="EMBL" id="WWM69672.1"/>
    </source>
</evidence>
<dbReference type="RefSeq" id="WP_338501941.1">
    <property type="nucleotide sequence ID" value="NZ_CP145607.1"/>
</dbReference>
<sequence>MTSPVVLITGASAGLGVHFARQLSATGARLVLVARRKNRIEALAAELGNARAVALDLAEPDAAKRLLKDVADHGEHVDCLVNNAGFGLRGRVAEQEAARLRQMIDLNCGLLTELARGVLPGMIGRGRGGILNVASTAAFQPGPGMAVYFATKAFVLSFTEALHEEVRGTGVHVTALCPGPTSTEFGELAGFEPKFQQAFEKLSEQPGPVVAAGLAGLSANKAIVIPGAMNRVGAQSARFLPRSVMRRIAGVLK</sequence>
<dbReference type="PANTHER" id="PTHR44196">
    <property type="entry name" value="DEHYDROGENASE/REDUCTASE SDR FAMILY MEMBER 7B"/>
    <property type="match status" value="1"/>
</dbReference>
<dbReference type="PRINTS" id="PR00081">
    <property type="entry name" value="GDHRDH"/>
</dbReference>
<dbReference type="GO" id="GO:0016491">
    <property type="term" value="F:oxidoreductase activity"/>
    <property type="evidence" value="ECO:0007669"/>
    <property type="project" value="UniProtKB-KW"/>
</dbReference>
<proteinExistence type="inferred from homology"/>
<dbReference type="PRINTS" id="PR00080">
    <property type="entry name" value="SDRFAMILY"/>
</dbReference>
<dbReference type="InterPro" id="IPR002347">
    <property type="entry name" value="SDR_fam"/>
</dbReference>
<dbReference type="PIRSF" id="PIRSF000126">
    <property type="entry name" value="11-beta-HSD1"/>
    <property type="match status" value="1"/>
</dbReference>
<accession>A0ABZ2FXW3</accession>
<reference evidence="4 5" key="1">
    <citation type="submission" date="2024-02" db="EMBL/GenBank/DDBJ databases">
        <title>Full genome sequence of Sphingomonas kaistensis.</title>
        <authorList>
            <person name="Poletto B.L."/>
            <person name="Silva G."/>
            <person name="Galante D."/>
            <person name="Campos K.R."/>
            <person name="Santos M.B.N."/>
            <person name="Sacchi C.T."/>
        </authorList>
    </citation>
    <scope>NUCLEOTIDE SEQUENCE [LARGE SCALE GENOMIC DNA]</scope>
    <source>
        <strain evidence="4 5">MA4R</strain>
    </source>
</reference>
<dbReference type="Proteomes" id="UP001382935">
    <property type="component" value="Chromosome"/>
</dbReference>
<keyword evidence="5" id="KW-1185">Reference proteome</keyword>
<gene>
    <name evidence="4" type="ORF">V6R86_02925</name>
</gene>
<evidence type="ECO:0000256" key="3">
    <source>
        <dbReference type="RuleBase" id="RU000363"/>
    </source>
</evidence>
<name>A0ABZ2FXW3_9SPHN</name>
<dbReference type="InterPro" id="IPR036291">
    <property type="entry name" value="NAD(P)-bd_dom_sf"/>
</dbReference>
<protein>
    <submittedName>
        <fullName evidence="4">SDR family oxidoreductase</fullName>
        <ecNumber evidence="4">1.-.-.-</ecNumber>
    </submittedName>
</protein>
<dbReference type="PANTHER" id="PTHR44196:SF2">
    <property type="entry name" value="SHORT-CHAIN DEHYDROGENASE-RELATED"/>
    <property type="match status" value="1"/>
</dbReference>
<evidence type="ECO:0000256" key="2">
    <source>
        <dbReference type="ARBA" id="ARBA00023002"/>
    </source>
</evidence>
<dbReference type="SUPFAM" id="SSF51735">
    <property type="entry name" value="NAD(P)-binding Rossmann-fold domains"/>
    <property type="match status" value="1"/>
</dbReference>
<dbReference type="Pfam" id="PF00106">
    <property type="entry name" value="adh_short"/>
    <property type="match status" value="1"/>
</dbReference>
<dbReference type="CDD" id="cd05233">
    <property type="entry name" value="SDR_c"/>
    <property type="match status" value="1"/>
</dbReference>
<dbReference type="EC" id="1.-.-.-" evidence="4"/>
<dbReference type="Gene3D" id="3.40.50.720">
    <property type="entry name" value="NAD(P)-binding Rossmann-like Domain"/>
    <property type="match status" value="1"/>
</dbReference>
<evidence type="ECO:0000313" key="5">
    <source>
        <dbReference type="Proteomes" id="UP001382935"/>
    </source>
</evidence>
<keyword evidence="2 4" id="KW-0560">Oxidoreductase</keyword>
<evidence type="ECO:0000256" key="1">
    <source>
        <dbReference type="ARBA" id="ARBA00006484"/>
    </source>
</evidence>
<organism evidence="4 5">
    <name type="scientific">Sphingomonas kaistensis</name>
    <dbReference type="NCBI Taxonomy" id="298708"/>
    <lineage>
        <taxon>Bacteria</taxon>
        <taxon>Pseudomonadati</taxon>
        <taxon>Pseudomonadota</taxon>
        <taxon>Alphaproteobacteria</taxon>
        <taxon>Sphingomonadales</taxon>
        <taxon>Sphingomonadaceae</taxon>
        <taxon>Sphingomonas</taxon>
    </lineage>
</organism>
<dbReference type="EMBL" id="CP145607">
    <property type="protein sequence ID" value="WWM69672.1"/>
    <property type="molecule type" value="Genomic_DNA"/>
</dbReference>